<dbReference type="RefSeq" id="WP_058244115.1">
    <property type="nucleotide sequence ID" value="NZ_CYSB01000040.1"/>
</dbReference>
<dbReference type="EMBL" id="CYSC01000035">
    <property type="protein sequence ID" value="CUH72952.1"/>
    <property type="molecule type" value="Genomic_DNA"/>
</dbReference>
<keyword evidence="1" id="KW-0472">Membrane</keyword>
<name>A0A0P1GAH4_9RHOB</name>
<accession>A0A0P1GAH4</accession>
<evidence type="ECO:0008006" key="6">
    <source>
        <dbReference type="Google" id="ProtNLM"/>
    </source>
</evidence>
<reference evidence="3 5" key="2">
    <citation type="submission" date="2015-09" db="EMBL/GenBank/DDBJ databases">
        <authorList>
            <consortium name="Swine Surveillance"/>
        </authorList>
    </citation>
    <scope>NUCLEOTIDE SEQUENCE [LARGE SCALE GENOMIC DNA]</scope>
    <source>
        <strain evidence="3 5">5120</strain>
    </source>
</reference>
<reference evidence="2 4" key="1">
    <citation type="submission" date="2015-09" db="EMBL/GenBank/DDBJ databases">
        <authorList>
            <person name="Rodrigo-Torres L."/>
            <person name="Arahal D.R."/>
        </authorList>
    </citation>
    <scope>NUCLEOTIDE SEQUENCE [LARGE SCALE GENOMIC DNA]</scope>
    <source>
        <strain evidence="2 4">CECT 5118</strain>
    </source>
</reference>
<keyword evidence="1" id="KW-1133">Transmembrane helix</keyword>
<evidence type="ECO:0000256" key="1">
    <source>
        <dbReference type="SAM" id="Phobius"/>
    </source>
</evidence>
<feature type="transmembrane region" description="Helical" evidence="1">
    <location>
        <begin position="28"/>
        <end position="50"/>
    </location>
</feature>
<keyword evidence="1" id="KW-0812">Transmembrane</keyword>
<keyword evidence="4" id="KW-1185">Reference proteome</keyword>
<evidence type="ECO:0000313" key="4">
    <source>
        <dbReference type="Proteomes" id="UP000051086"/>
    </source>
</evidence>
<sequence length="55" mass="5952">MIVLAGLVFGILFGAGLAKRRKGQMKDMLQYAAAYAILFSIIGLFITIIVHRAAV</sequence>
<organism evidence="3 5">
    <name type="scientific">Thalassovita autumnalis</name>
    <dbReference type="NCBI Taxonomy" id="2072972"/>
    <lineage>
        <taxon>Bacteria</taxon>
        <taxon>Pseudomonadati</taxon>
        <taxon>Pseudomonadota</taxon>
        <taxon>Alphaproteobacteria</taxon>
        <taxon>Rhodobacterales</taxon>
        <taxon>Roseobacteraceae</taxon>
        <taxon>Thalassovita</taxon>
    </lineage>
</organism>
<dbReference type="Proteomes" id="UP000051887">
    <property type="component" value="Unassembled WGS sequence"/>
</dbReference>
<evidence type="ECO:0000313" key="5">
    <source>
        <dbReference type="Proteomes" id="UP000051887"/>
    </source>
</evidence>
<dbReference type="EMBL" id="CYSB01000040">
    <property type="protein sequence ID" value="CUH69549.1"/>
    <property type="molecule type" value="Genomic_DNA"/>
</dbReference>
<proteinExistence type="predicted"/>
<dbReference type="Proteomes" id="UP000051086">
    <property type="component" value="Unassembled WGS sequence"/>
</dbReference>
<dbReference type="AlphaFoldDB" id="A0A0P1GAH4"/>
<protein>
    <recommendedName>
        <fullName evidence="6">Apolipoprotein acyltransferase</fullName>
    </recommendedName>
</protein>
<evidence type="ECO:0000313" key="2">
    <source>
        <dbReference type="EMBL" id="CUH69549.1"/>
    </source>
</evidence>
<gene>
    <name evidence="2" type="ORF">TL5118_03514</name>
    <name evidence="3" type="ORF">TL5120_02754</name>
</gene>
<evidence type="ECO:0000313" key="3">
    <source>
        <dbReference type="EMBL" id="CUH72952.1"/>
    </source>
</evidence>